<accession>A0A178IN74</accession>
<dbReference type="OrthoDB" id="196183at2"/>
<name>A0A178IN74_9BACT</name>
<evidence type="ECO:0000313" key="2">
    <source>
        <dbReference type="EMBL" id="OAM91334.1"/>
    </source>
</evidence>
<keyword evidence="3" id="KW-1185">Reference proteome</keyword>
<reference evidence="2 3" key="1">
    <citation type="submission" date="2016-01" db="EMBL/GenBank/DDBJ databases">
        <title>High potential of lignocellulose degradation of a new Verrucomicrobia species.</title>
        <authorList>
            <person name="Wang Y."/>
            <person name="Shi Y."/>
            <person name="Qiu Z."/>
            <person name="Liu S."/>
            <person name="Yang H."/>
        </authorList>
    </citation>
    <scope>NUCLEOTIDE SEQUENCE [LARGE SCALE GENOMIC DNA]</scope>
    <source>
        <strain evidence="2 3">TSB47</strain>
    </source>
</reference>
<evidence type="ECO:0000313" key="3">
    <source>
        <dbReference type="Proteomes" id="UP000078486"/>
    </source>
</evidence>
<keyword evidence="1" id="KW-0812">Transmembrane</keyword>
<sequence length="101" mass="11590">MHEISEPMFPNRTNSLKGGRRVHARDAFIEGIAVNGHGRTPRERRMRCYLVAGWVLLAAKCAAVWWACAEYEAPFHPLWIVGPTVLFGALCTLVWWRRRVT</sequence>
<dbReference type="Proteomes" id="UP000078486">
    <property type="component" value="Unassembled WGS sequence"/>
</dbReference>
<feature type="transmembrane region" description="Helical" evidence="1">
    <location>
        <begin position="78"/>
        <end position="96"/>
    </location>
</feature>
<dbReference type="AlphaFoldDB" id="A0A178IN74"/>
<gene>
    <name evidence="2" type="ORF">AW736_03750</name>
</gene>
<feature type="transmembrane region" description="Helical" evidence="1">
    <location>
        <begin position="48"/>
        <end position="66"/>
    </location>
</feature>
<proteinExistence type="predicted"/>
<keyword evidence="1" id="KW-1133">Transmembrane helix</keyword>
<dbReference type="STRING" id="1184151.AW736_03750"/>
<organism evidence="2 3">
    <name type="scientific">Termitidicoccus mucosus</name>
    <dbReference type="NCBI Taxonomy" id="1184151"/>
    <lineage>
        <taxon>Bacteria</taxon>
        <taxon>Pseudomonadati</taxon>
        <taxon>Verrucomicrobiota</taxon>
        <taxon>Opitutia</taxon>
        <taxon>Opitutales</taxon>
        <taxon>Opitutaceae</taxon>
        <taxon>Termitidicoccus</taxon>
    </lineage>
</organism>
<protein>
    <submittedName>
        <fullName evidence="2">Uncharacterized protein</fullName>
    </submittedName>
</protein>
<comment type="caution">
    <text evidence="2">The sequence shown here is derived from an EMBL/GenBank/DDBJ whole genome shotgun (WGS) entry which is preliminary data.</text>
</comment>
<keyword evidence="1" id="KW-0472">Membrane</keyword>
<dbReference type="EMBL" id="LRRQ01000030">
    <property type="protein sequence ID" value="OAM91334.1"/>
    <property type="molecule type" value="Genomic_DNA"/>
</dbReference>
<evidence type="ECO:0000256" key="1">
    <source>
        <dbReference type="SAM" id="Phobius"/>
    </source>
</evidence>
<dbReference type="RefSeq" id="WP_145928575.1">
    <property type="nucleotide sequence ID" value="NZ_CP109796.1"/>
</dbReference>